<organism evidence="20 21">
    <name type="scientific">Pseudokineococcus lusitanus</name>
    <dbReference type="NCBI Taxonomy" id="763993"/>
    <lineage>
        <taxon>Bacteria</taxon>
        <taxon>Bacillati</taxon>
        <taxon>Actinomycetota</taxon>
        <taxon>Actinomycetes</taxon>
        <taxon>Kineosporiales</taxon>
        <taxon>Kineosporiaceae</taxon>
        <taxon>Pseudokineococcus</taxon>
    </lineage>
</organism>
<evidence type="ECO:0000256" key="5">
    <source>
        <dbReference type="ARBA" id="ARBA00012807"/>
    </source>
</evidence>
<protein>
    <recommendedName>
        <fullName evidence="6 15">tRNA (guanine-N(1)-)-methyltransferase</fullName>
        <ecNumber evidence="5 15">2.1.1.228</ecNumber>
    </recommendedName>
    <alternativeName>
        <fullName evidence="12 15">M1G-methyltransferase</fullName>
    </alternativeName>
    <alternativeName>
        <fullName evidence="13 15">tRNA [GM37] methyltransferase</fullName>
    </alternativeName>
</protein>
<dbReference type="EC" id="2.1.1.228" evidence="5 15"/>
<dbReference type="AlphaFoldDB" id="A0A3N1HMQ8"/>
<dbReference type="FunFam" id="1.10.1270.20:FF:000002">
    <property type="entry name" value="tRNA (guanine-N(1)-)-methyltransferase"/>
    <property type="match status" value="1"/>
</dbReference>
<keyword evidence="10 15" id="KW-0949">S-adenosyl-L-methionine</keyword>
<dbReference type="EMBL" id="RJKN01000003">
    <property type="protein sequence ID" value="ROP43745.1"/>
    <property type="molecule type" value="Genomic_DNA"/>
</dbReference>
<evidence type="ECO:0000256" key="17">
    <source>
        <dbReference type="RuleBase" id="RU003464"/>
    </source>
</evidence>
<dbReference type="PANTHER" id="PTHR46417:SF1">
    <property type="entry name" value="TRNA (GUANINE-N(1)-)-METHYLTRANSFERASE"/>
    <property type="match status" value="1"/>
</dbReference>
<comment type="subcellular location">
    <subcellularLocation>
        <location evidence="2 15 17">Cytoplasm</location>
    </subcellularLocation>
</comment>
<dbReference type="InterPro" id="IPR029026">
    <property type="entry name" value="tRNA_m1G_MTases_N"/>
</dbReference>
<evidence type="ECO:0000256" key="4">
    <source>
        <dbReference type="ARBA" id="ARBA00011738"/>
    </source>
</evidence>
<evidence type="ECO:0000256" key="10">
    <source>
        <dbReference type="ARBA" id="ARBA00022691"/>
    </source>
</evidence>
<dbReference type="InterPro" id="IPR029028">
    <property type="entry name" value="Alpha/beta_knot_MTases"/>
</dbReference>
<evidence type="ECO:0000256" key="11">
    <source>
        <dbReference type="ARBA" id="ARBA00022694"/>
    </source>
</evidence>
<feature type="region of interest" description="Disordered" evidence="18">
    <location>
        <begin position="73"/>
        <end position="100"/>
    </location>
</feature>
<dbReference type="FunCoup" id="A0A3N1HMQ8">
    <property type="interactions" value="129"/>
</dbReference>
<name>A0A3N1HMQ8_9ACTN</name>
<dbReference type="GO" id="GO:0005829">
    <property type="term" value="C:cytosol"/>
    <property type="evidence" value="ECO:0007669"/>
    <property type="project" value="TreeGrafter"/>
</dbReference>
<dbReference type="Gene3D" id="1.10.1270.20">
    <property type="entry name" value="tRNA(m1g37)methyltransferase, domain 2"/>
    <property type="match status" value="1"/>
</dbReference>
<evidence type="ECO:0000313" key="20">
    <source>
        <dbReference type="EMBL" id="ROP43745.1"/>
    </source>
</evidence>
<proteinExistence type="inferred from homology"/>
<dbReference type="GO" id="GO:0002939">
    <property type="term" value="P:tRNA N1-guanine methylation"/>
    <property type="evidence" value="ECO:0007669"/>
    <property type="project" value="TreeGrafter"/>
</dbReference>
<evidence type="ECO:0000256" key="12">
    <source>
        <dbReference type="ARBA" id="ARBA00029736"/>
    </source>
</evidence>
<feature type="domain" description="tRNA methyltransferase TRMD/TRM10-type" evidence="19">
    <location>
        <begin position="1"/>
        <end position="247"/>
    </location>
</feature>
<dbReference type="NCBIfam" id="TIGR00088">
    <property type="entry name" value="trmD"/>
    <property type="match status" value="1"/>
</dbReference>
<dbReference type="InterPro" id="IPR016009">
    <property type="entry name" value="tRNA_MeTrfase_TRMD/TRM10"/>
</dbReference>
<feature type="binding site" evidence="15 16">
    <location>
        <position position="131"/>
    </location>
    <ligand>
        <name>S-adenosyl-L-methionine</name>
        <dbReference type="ChEBI" id="CHEBI:59789"/>
    </ligand>
</feature>
<dbReference type="NCBIfam" id="NF000648">
    <property type="entry name" value="PRK00026.1"/>
    <property type="match status" value="1"/>
</dbReference>
<comment type="similarity">
    <text evidence="3 15 17">Belongs to the RNA methyltransferase TrmD family.</text>
</comment>
<dbReference type="SUPFAM" id="SSF75217">
    <property type="entry name" value="alpha/beta knot"/>
    <property type="match status" value="1"/>
</dbReference>
<dbReference type="PANTHER" id="PTHR46417">
    <property type="entry name" value="TRNA (GUANINE-N(1)-)-METHYLTRANSFERASE"/>
    <property type="match status" value="1"/>
</dbReference>
<evidence type="ECO:0000256" key="14">
    <source>
        <dbReference type="ARBA" id="ARBA00047783"/>
    </source>
</evidence>
<evidence type="ECO:0000256" key="2">
    <source>
        <dbReference type="ARBA" id="ARBA00004496"/>
    </source>
</evidence>
<feature type="binding site" evidence="15 16">
    <location>
        <begin position="155"/>
        <end position="160"/>
    </location>
    <ligand>
        <name>S-adenosyl-L-methionine</name>
        <dbReference type="ChEBI" id="CHEBI:59789"/>
    </ligand>
</feature>
<dbReference type="Gene3D" id="3.40.1280.10">
    <property type="match status" value="1"/>
</dbReference>
<comment type="caution">
    <text evidence="20">The sequence shown here is derived from an EMBL/GenBank/DDBJ whole genome shotgun (WGS) entry which is preliminary data.</text>
</comment>
<dbReference type="InParanoid" id="A0A3N1HMQ8"/>
<evidence type="ECO:0000256" key="16">
    <source>
        <dbReference type="PIRSR" id="PIRSR000386-1"/>
    </source>
</evidence>
<evidence type="ECO:0000256" key="6">
    <source>
        <dbReference type="ARBA" id="ARBA00014679"/>
    </source>
</evidence>
<dbReference type="Pfam" id="PF01746">
    <property type="entry name" value="tRNA_m1G_MT"/>
    <property type="match status" value="1"/>
</dbReference>
<evidence type="ECO:0000256" key="7">
    <source>
        <dbReference type="ARBA" id="ARBA00022490"/>
    </source>
</evidence>
<dbReference type="CDD" id="cd18080">
    <property type="entry name" value="TrmD-like"/>
    <property type="match status" value="1"/>
</dbReference>
<dbReference type="PIRSF" id="PIRSF000386">
    <property type="entry name" value="tRNA_mtase"/>
    <property type="match status" value="1"/>
</dbReference>
<evidence type="ECO:0000256" key="18">
    <source>
        <dbReference type="SAM" id="MobiDB-lite"/>
    </source>
</evidence>
<evidence type="ECO:0000256" key="8">
    <source>
        <dbReference type="ARBA" id="ARBA00022603"/>
    </source>
</evidence>
<accession>A0A3N1HMQ8</accession>
<keyword evidence="8 15" id="KW-0489">Methyltransferase</keyword>
<dbReference type="GO" id="GO:0052906">
    <property type="term" value="F:tRNA (guanine(37)-N1)-methyltransferase activity"/>
    <property type="evidence" value="ECO:0007669"/>
    <property type="project" value="UniProtKB-UniRule"/>
</dbReference>
<evidence type="ECO:0000256" key="3">
    <source>
        <dbReference type="ARBA" id="ARBA00007630"/>
    </source>
</evidence>
<dbReference type="RefSeq" id="WP_123379450.1">
    <property type="nucleotide sequence ID" value="NZ_RJKN01000003.1"/>
</dbReference>
<dbReference type="HAMAP" id="MF_00605">
    <property type="entry name" value="TrmD"/>
    <property type="match status" value="1"/>
</dbReference>
<gene>
    <name evidence="15" type="primary">trmD</name>
    <name evidence="20" type="ORF">EDC03_1339</name>
</gene>
<keyword evidence="7 15" id="KW-0963">Cytoplasm</keyword>
<dbReference type="Proteomes" id="UP000276232">
    <property type="component" value="Unassembled WGS sequence"/>
</dbReference>
<dbReference type="InterPro" id="IPR002649">
    <property type="entry name" value="tRNA_m1G_MeTrfase_TrmD"/>
</dbReference>
<keyword evidence="9 15" id="KW-0808">Transferase</keyword>
<evidence type="ECO:0000259" key="19">
    <source>
        <dbReference type="Pfam" id="PF01746"/>
    </source>
</evidence>
<comment type="subunit">
    <text evidence="4 15 17">Homodimer.</text>
</comment>
<evidence type="ECO:0000256" key="15">
    <source>
        <dbReference type="HAMAP-Rule" id="MF_00605"/>
    </source>
</evidence>
<evidence type="ECO:0000256" key="13">
    <source>
        <dbReference type="ARBA" id="ARBA00033392"/>
    </source>
</evidence>
<evidence type="ECO:0000256" key="9">
    <source>
        <dbReference type="ARBA" id="ARBA00022679"/>
    </source>
</evidence>
<dbReference type="InterPro" id="IPR023148">
    <property type="entry name" value="tRNA_m1G_MeTrfase_C_sf"/>
</dbReference>
<dbReference type="OrthoDB" id="9807416at2"/>
<comment type="function">
    <text evidence="1 15 17">Specifically methylates guanosine-37 in various tRNAs.</text>
</comment>
<comment type="catalytic activity">
    <reaction evidence="14 15 17">
        <text>guanosine(37) in tRNA + S-adenosyl-L-methionine = N(1)-methylguanosine(37) in tRNA + S-adenosyl-L-homocysteine + H(+)</text>
        <dbReference type="Rhea" id="RHEA:36899"/>
        <dbReference type="Rhea" id="RHEA-COMP:10145"/>
        <dbReference type="Rhea" id="RHEA-COMP:10147"/>
        <dbReference type="ChEBI" id="CHEBI:15378"/>
        <dbReference type="ChEBI" id="CHEBI:57856"/>
        <dbReference type="ChEBI" id="CHEBI:59789"/>
        <dbReference type="ChEBI" id="CHEBI:73542"/>
        <dbReference type="ChEBI" id="CHEBI:74269"/>
        <dbReference type="EC" id="2.1.1.228"/>
    </reaction>
</comment>
<keyword evidence="11 15" id="KW-0819">tRNA processing</keyword>
<sequence>MRVDVVSIFPAYLEPLGLSLLGRAQRLGLLEVHVHDLRGWTEDRHRTVDDTPAGGGAGMVMLPEPWGRALDAVRRGEGPEGPVGSAVPARAEDGAADDDPVLVVPSPSGRRLDQRLVRELAGEPRLVVACGRYEGVDERVLVDAAARYRVLPLSLGDYVLNGGEVAALAVVEAVGRLLPGVVGNPTSLVEESHEDGLLENPAYTRPPVWRGQAVPDVLLSGHHGEVARWRRQEGLRRTARRRPDLLNALVAADPSALDAAELDLLAAEGWTPPGR</sequence>
<evidence type="ECO:0000313" key="21">
    <source>
        <dbReference type="Proteomes" id="UP000276232"/>
    </source>
</evidence>
<reference evidence="20 21" key="1">
    <citation type="journal article" date="2015" name="Stand. Genomic Sci.">
        <title>Genomic Encyclopedia of Bacterial and Archaeal Type Strains, Phase III: the genomes of soil and plant-associated and newly described type strains.</title>
        <authorList>
            <person name="Whitman W.B."/>
            <person name="Woyke T."/>
            <person name="Klenk H.P."/>
            <person name="Zhou Y."/>
            <person name="Lilburn T.G."/>
            <person name="Beck B.J."/>
            <person name="De Vos P."/>
            <person name="Vandamme P."/>
            <person name="Eisen J.A."/>
            <person name="Garrity G."/>
            <person name="Hugenholtz P."/>
            <person name="Kyrpides N.C."/>
        </authorList>
    </citation>
    <scope>NUCLEOTIDE SEQUENCE [LARGE SCALE GENOMIC DNA]</scope>
    <source>
        <strain evidence="20 21">CECT 7306</strain>
    </source>
</reference>
<keyword evidence="21" id="KW-1185">Reference proteome</keyword>
<evidence type="ECO:0000256" key="1">
    <source>
        <dbReference type="ARBA" id="ARBA00002634"/>
    </source>
</evidence>